<evidence type="ECO:0000256" key="5">
    <source>
        <dbReference type="ARBA" id="ARBA00023065"/>
    </source>
</evidence>
<feature type="transmembrane region" description="Helical" evidence="8">
    <location>
        <begin position="80"/>
        <end position="98"/>
    </location>
</feature>
<dbReference type="InterPro" id="IPR044669">
    <property type="entry name" value="YneE/VCCN1/2-like"/>
</dbReference>
<dbReference type="Proteomes" id="UP000243797">
    <property type="component" value="Unassembled WGS sequence"/>
</dbReference>
<dbReference type="InParanoid" id="A0A2K1QWU8"/>
<dbReference type="EMBL" id="NKHZ01000032">
    <property type="protein sequence ID" value="PNS19373.1"/>
    <property type="molecule type" value="Genomic_DNA"/>
</dbReference>
<evidence type="ECO:0000313" key="10">
    <source>
        <dbReference type="Proteomes" id="UP000243797"/>
    </source>
</evidence>
<dbReference type="GO" id="GO:0016020">
    <property type="term" value="C:membrane"/>
    <property type="evidence" value="ECO:0007669"/>
    <property type="project" value="UniProtKB-SubCell"/>
</dbReference>
<reference evidence="9 10" key="1">
    <citation type="submission" date="2017-06" db="EMBL/GenBank/DDBJ databases">
        <title>Draft genome sequence of a variant of Elsinoe murrayae.</title>
        <authorList>
            <person name="Cheng Q."/>
        </authorList>
    </citation>
    <scope>NUCLEOTIDE SEQUENCE [LARGE SCALE GENOMIC DNA]</scope>
    <source>
        <strain evidence="9 10">CQ-2017a</strain>
    </source>
</reference>
<comment type="caution">
    <text evidence="9">The sequence shown here is derived from an EMBL/GenBank/DDBJ whole genome shotgun (WGS) entry which is preliminary data.</text>
</comment>
<dbReference type="Pfam" id="PF25539">
    <property type="entry name" value="Bestrophin_2"/>
    <property type="match status" value="1"/>
</dbReference>
<dbReference type="PANTHER" id="PTHR33281:SF16">
    <property type="match status" value="1"/>
</dbReference>
<gene>
    <name evidence="9" type="ORF">CAC42_2550</name>
</gene>
<keyword evidence="5" id="KW-0406">Ion transport</keyword>
<dbReference type="GO" id="GO:0005254">
    <property type="term" value="F:chloride channel activity"/>
    <property type="evidence" value="ECO:0007669"/>
    <property type="project" value="InterPro"/>
</dbReference>
<comment type="subcellular location">
    <subcellularLocation>
        <location evidence="1">Membrane</location>
        <topology evidence="1">Multi-pass membrane protein</topology>
    </subcellularLocation>
</comment>
<evidence type="ECO:0000256" key="2">
    <source>
        <dbReference type="ARBA" id="ARBA00022448"/>
    </source>
</evidence>
<sequence>MENLQTPGFEPNAEGRHHQRSPTYPLYFSSRRKPRRWPLVLRFIKGAVHVDIFLPVLLHTLFAIAIVMVDQRHPSTTLHLPQSLIPSLSIVVGLMLVFRNSTSYDRFWTGQTQLTTISTAVRNLTRMFLVASNNIAVGKSAPSASERADTETAVRLLLAYIYAVKAHLRQEWGLGLGQRPEESRNVLQRLASGPAKVPPEPSFEELLPNGLGSFEDHGLGLPVQISILIEGYIQRGSARGWFSGPQASQLTVQLNTALSAFGTMETVRLTPIPVAYLIHIRQVLALFGGVLPFAMVADLDWWAIPLTTIITFTLYGIEGIGQQLEDPFGYDKNDIKMDATVEDLRVEIMVMLDQWRTGGSMFRGMW</sequence>
<feature type="transmembrane region" description="Helical" evidence="8">
    <location>
        <begin position="39"/>
        <end position="68"/>
    </location>
</feature>
<evidence type="ECO:0000313" key="9">
    <source>
        <dbReference type="EMBL" id="PNS19373.1"/>
    </source>
</evidence>
<protein>
    <submittedName>
        <fullName evidence="9">Uncharacterized protein</fullName>
    </submittedName>
</protein>
<keyword evidence="6 8" id="KW-0472">Membrane</keyword>
<dbReference type="OrthoDB" id="1368at2759"/>
<evidence type="ECO:0000256" key="4">
    <source>
        <dbReference type="ARBA" id="ARBA00022989"/>
    </source>
</evidence>
<keyword evidence="4 8" id="KW-1133">Transmembrane helix</keyword>
<feature type="region of interest" description="Disordered" evidence="7">
    <location>
        <begin position="1"/>
        <end position="25"/>
    </location>
</feature>
<evidence type="ECO:0000256" key="6">
    <source>
        <dbReference type="ARBA" id="ARBA00023136"/>
    </source>
</evidence>
<evidence type="ECO:0000256" key="3">
    <source>
        <dbReference type="ARBA" id="ARBA00022692"/>
    </source>
</evidence>
<name>A0A2K1QWU8_9PEZI</name>
<dbReference type="AlphaFoldDB" id="A0A2K1QWU8"/>
<evidence type="ECO:0000256" key="1">
    <source>
        <dbReference type="ARBA" id="ARBA00004141"/>
    </source>
</evidence>
<keyword evidence="3 8" id="KW-0812">Transmembrane</keyword>
<keyword evidence="2" id="KW-0813">Transport</keyword>
<organism evidence="9 10">
    <name type="scientific">Sphaceloma murrayae</name>
    <dbReference type="NCBI Taxonomy" id="2082308"/>
    <lineage>
        <taxon>Eukaryota</taxon>
        <taxon>Fungi</taxon>
        <taxon>Dikarya</taxon>
        <taxon>Ascomycota</taxon>
        <taxon>Pezizomycotina</taxon>
        <taxon>Dothideomycetes</taxon>
        <taxon>Dothideomycetidae</taxon>
        <taxon>Myriangiales</taxon>
        <taxon>Elsinoaceae</taxon>
        <taxon>Sphaceloma</taxon>
    </lineage>
</organism>
<dbReference type="PANTHER" id="PTHR33281">
    <property type="entry name" value="UPF0187 PROTEIN YNEE"/>
    <property type="match status" value="1"/>
</dbReference>
<accession>A0A2K1QWU8</accession>
<keyword evidence="10" id="KW-1185">Reference proteome</keyword>
<dbReference type="STRING" id="2082308.A0A2K1QWU8"/>
<proteinExistence type="predicted"/>
<evidence type="ECO:0000256" key="7">
    <source>
        <dbReference type="SAM" id="MobiDB-lite"/>
    </source>
</evidence>
<evidence type="ECO:0000256" key="8">
    <source>
        <dbReference type="SAM" id="Phobius"/>
    </source>
</evidence>